<evidence type="ECO:0000313" key="6">
    <source>
        <dbReference type="EMBL" id="KAG0117612.1"/>
    </source>
</evidence>
<evidence type="ECO:0000256" key="2">
    <source>
        <dbReference type="ARBA" id="ARBA00022801"/>
    </source>
</evidence>
<dbReference type="Gene3D" id="3.90.190.10">
    <property type="entry name" value="Protein tyrosine phosphatase superfamily"/>
    <property type="match status" value="2"/>
</dbReference>
<keyword evidence="8" id="KW-1185">Reference proteome</keyword>
<dbReference type="EC" id="3.1.3.48" evidence="1"/>
<reference evidence="6" key="1">
    <citation type="submission" date="2020-10" db="EMBL/GenBank/DDBJ databases">
        <title>Feather gene expression reveals the developmental basis of iridescence in African starlings.</title>
        <authorList>
            <person name="Rubenstein D.R."/>
        </authorList>
    </citation>
    <scope>NUCLEOTIDE SEQUENCE</scope>
    <source>
        <strain evidence="6">SS15</strain>
        <tissue evidence="6">Liver</tissue>
    </source>
</reference>
<dbReference type="SUPFAM" id="SSF52799">
    <property type="entry name" value="(Phosphotyrosine protein) phosphatases II"/>
    <property type="match status" value="1"/>
</dbReference>
<evidence type="ECO:0000256" key="1">
    <source>
        <dbReference type="ARBA" id="ARBA00013064"/>
    </source>
</evidence>
<evidence type="ECO:0000256" key="3">
    <source>
        <dbReference type="ARBA" id="ARBA00022912"/>
    </source>
</evidence>
<evidence type="ECO:0000259" key="5">
    <source>
        <dbReference type="Pfam" id="PF05706"/>
    </source>
</evidence>
<feature type="region of interest" description="Disordered" evidence="4">
    <location>
        <begin position="1"/>
        <end position="53"/>
    </location>
</feature>
<sequence>MVKPLRDRDRDQDPDRTEGPGPMMSPPLSPQLAAAPADGFASSDDEAAEEDSTPLHISWFKDIRRNLQKDIGELKSCGIQDIFVLCTRGELSKYRVPNLIDSYQQHGMCVHHYPIPDGNAPDIATCCKILEELRTCLENKQKTMIQLRQEQQADGPVPSNRILQEIQELWDPDSFARVVFMGQISPMCSHRSIQLSDTLAPQQVIESLRNLRGSGAIQTIKQYNFLHDFRENLAAHLATKEPVLRSASRFVLVFTDPELFKVELFPKCNTPGRALPNQTSGDVVAPT</sequence>
<reference evidence="7" key="3">
    <citation type="submission" date="2022-01" db="EMBL/GenBank/DDBJ databases">
        <authorList>
            <person name="Rubenstein D.R."/>
        </authorList>
    </citation>
    <scope>NUCLEOTIDE SEQUENCE</scope>
    <source>
        <strain evidence="7">SS15</strain>
        <tissue evidence="7">Liver</tissue>
    </source>
</reference>
<protein>
    <recommendedName>
        <fullName evidence="1">protein-tyrosine-phosphatase</fullName>
        <ecNumber evidence="1">3.1.3.48</ecNumber>
    </recommendedName>
</protein>
<evidence type="ECO:0000256" key="4">
    <source>
        <dbReference type="SAM" id="MobiDB-lite"/>
    </source>
</evidence>
<evidence type="ECO:0000313" key="8">
    <source>
        <dbReference type="Proteomes" id="UP000618051"/>
    </source>
</evidence>
<dbReference type="InterPro" id="IPR022778">
    <property type="entry name" value="CDKN3"/>
</dbReference>
<reference evidence="7 8" key="2">
    <citation type="journal article" date="2021" name="J. Hered.">
        <title>Feather Gene Expression Elucidates the Developmental Basis of Plumage Iridescence in African Starlings.</title>
        <authorList>
            <person name="Rubenstein D.R."/>
            <person name="Corvelo A."/>
            <person name="MacManes M.D."/>
            <person name="Maia R."/>
            <person name="Narzisi G."/>
            <person name="Rousaki A."/>
            <person name="Vandenabeele P."/>
            <person name="Shawkey M.D."/>
            <person name="Solomon J."/>
        </authorList>
    </citation>
    <scope>NUCLEOTIDE SEQUENCE [LARGE SCALE GENOMIC DNA]</scope>
    <source>
        <strain evidence="7">SS15</strain>
    </source>
</reference>
<feature type="non-terminal residue" evidence="6">
    <location>
        <position position="287"/>
    </location>
</feature>
<feature type="domain" description="CDKN3" evidence="5">
    <location>
        <begin position="60"/>
        <end position="146"/>
    </location>
</feature>
<dbReference type="AlphaFoldDB" id="A0A835NL75"/>
<keyword evidence="2" id="KW-0378">Hydrolase</keyword>
<evidence type="ECO:0000313" key="7">
    <source>
        <dbReference type="EMBL" id="KAI1237470.1"/>
    </source>
</evidence>
<dbReference type="EMBL" id="JADDUC020000007">
    <property type="protein sequence ID" value="KAI1237470.1"/>
    <property type="molecule type" value="Genomic_DNA"/>
</dbReference>
<feature type="compositionally biased region" description="Acidic residues" evidence="4">
    <location>
        <begin position="43"/>
        <end position="52"/>
    </location>
</feature>
<gene>
    <name evidence="7" type="ORF">IHE44_0013544</name>
    <name evidence="6" type="ORF">IHE44_002473</name>
</gene>
<feature type="compositionally biased region" description="Basic and acidic residues" evidence="4">
    <location>
        <begin position="1"/>
        <end position="18"/>
    </location>
</feature>
<accession>A0A835NL75</accession>
<name>A0A835NL75_9PASS</name>
<dbReference type="CDD" id="cd14505">
    <property type="entry name" value="CDKN3-like"/>
    <property type="match status" value="1"/>
</dbReference>
<organism evidence="6">
    <name type="scientific">Lamprotornis superbus</name>
    <dbReference type="NCBI Taxonomy" id="245042"/>
    <lineage>
        <taxon>Eukaryota</taxon>
        <taxon>Metazoa</taxon>
        <taxon>Chordata</taxon>
        <taxon>Craniata</taxon>
        <taxon>Vertebrata</taxon>
        <taxon>Euteleostomi</taxon>
        <taxon>Archelosauria</taxon>
        <taxon>Archosauria</taxon>
        <taxon>Dinosauria</taxon>
        <taxon>Saurischia</taxon>
        <taxon>Theropoda</taxon>
        <taxon>Coelurosauria</taxon>
        <taxon>Aves</taxon>
        <taxon>Neognathae</taxon>
        <taxon>Neoaves</taxon>
        <taxon>Telluraves</taxon>
        <taxon>Australaves</taxon>
        <taxon>Passeriformes</taxon>
        <taxon>Sturnidae</taxon>
        <taxon>Lamprotornis</taxon>
    </lineage>
</organism>
<dbReference type="GO" id="GO:0004725">
    <property type="term" value="F:protein tyrosine phosphatase activity"/>
    <property type="evidence" value="ECO:0007669"/>
    <property type="project" value="UniProtKB-EC"/>
</dbReference>
<comment type="caution">
    <text evidence="6">The sequence shown here is derived from an EMBL/GenBank/DDBJ whole genome shotgun (WGS) entry which is preliminary data.</text>
</comment>
<dbReference type="OrthoDB" id="19045at2759"/>
<dbReference type="InterPro" id="IPR029021">
    <property type="entry name" value="Prot-tyrosine_phosphatase-like"/>
</dbReference>
<proteinExistence type="predicted"/>
<dbReference type="Pfam" id="PF05706">
    <property type="entry name" value="CDKN3"/>
    <property type="match status" value="1"/>
</dbReference>
<dbReference type="EMBL" id="JADDUC010000134">
    <property type="protein sequence ID" value="KAG0117612.1"/>
    <property type="molecule type" value="Genomic_DNA"/>
</dbReference>
<dbReference type="Proteomes" id="UP000618051">
    <property type="component" value="Unassembled WGS sequence"/>
</dbReference>
<keyword evidence="3" id="KW-0904">Protein phosphatase</keyword>